<reference evidence="1" key="1">
    <citation type="submission" date="2022-07" db="EMBL/GenBank/DDBJ databases">
        <title>Phylogenomic reconstructions and comparative analyses of Kickxellomycotina fungi.</title>
        <authorList>
            <person name="Reynolds N.K."/>
            <person name="Stajich J.E."/>
            <person name="Barry K."/>
            <person name="Grigoriev I.V."/>
            <person name="Crous P."/>
            <person name="Smith M.E."/>
        </authorList>
    </citation>
    <scope>NUCLEOTIDE SEQUENCE</scope>
    <source>
        <strain evidence="1">CBS 190363</strain>
    </source>
</reference>
<sequence length="123" mass="12998">MVHMTRRFVAAMPGKQNVESRASTPCSESDAGSDTMSELGYSRAAQAGQGFKECDSAEVAAYLEKNYPIPATESIRAGRYGTYGIMTSPENIARVPIYAGIGVIACAVAPIAFFALGLLPTID</sequence>
<evidence type="ECO:0000313" key="2">
    <source>
        <dbReference type="Proteomes" id="UP001139981"/>
    </source>
</evidence>
<proteinExistence type="predicted"/>
<organism evidence="1 2">
    <name type="scientific">Coemansia aciculifera</name>
    <dbReference type="NCBI Taxonomy" id="417176"/>
    <lineage>
        <taxon>Eukaryota</taxon>
        <taxon>Fungi</taxon>
        <taxon>Fungi incertae sedis</taxon>
        <taxon>Zoopagomycota</taxon>
        <taxon>Kickxellomycotina</taxon>
        <taxon>Kickxellomycetes</taxon>
        <taxon>Kickxellales</taxon>
        <taxon>Kickxellaceae</taxon>
        <taxon>Coemansia</taxon>
    </lineage>
</organism>
<keyword evidence="2" id="KW-1185">Reference proteome</keyword>
<gene>
    <name evidence="1" type="ORF">IWW38_004564</name>
</gene>
<evidence type="ECO:0000313" key="1">
    <source>
        <dbReference type="EMBL" id="KAJ2889685.1"/>
    </source>
</evidence>
<name>A0ACC1LY72_9FUNG</name>
<dbReference type="Proteomes" id="UP001139981">
    <property type="component" value="Unassembled WGS sequence"/>
</dbReference>
<protein>
    <submittedName>
        <fullName evidence="1">Uncharacterized protein</fullName>
    </submittedName>
</protein>
<dbReference type="EMBL" id="JANBVB010001718">
    <property type="protein sequence ID" value="KAJ2889685.1"/>
    <property type="molecule type" value="Genomic_DNA"/>
</dbReference>
<comment type="caution">
    <text evidence="1">The sequence shown here is derived from an EMBL/GenBank/DDBJ whole genome shotgun (WGS) entry which is preliminary data.</text>
</comment>
<accession>A0ACC1LY72</accession>